<dbReference type="InterPro" id="IPR011527">
    <property type="entry name" value="ABC1_TM_dom"/>
</dbReference>
<reference evidence="11 12" key="1">
    <citation type="submission" date="2024-11" db="EMBL/GenBank/DDBJ databases">
        <authorList>
            <person name="Mikucki A.G."/>
            <person name="Kahler C.M."/>
        </authorList>
    </citation>
    <scope>NUCLEOTIDE SEQUENCE [LARGE SCALE GENOMIC DNA]</scope>
    <source>
        <strain evidence="11 12">EXNM717</strain>
    </source>
</reference>
<dbReference type="InterPro" id="IPR003593">
    <property type="entry name" value="AAA+_ATPase"/>
</dbReference>
<dbReference type="InterPro" id="IPR036640">
    <property type="entry name" value="ABC1_TM_sf"/>
</dbReference>
<evidence type="ECO:0000259" key="9">
    <source>
        <dbReference type="PROSITE" id="PS50893"/>
    </source>
</evidence>
<evidence type="ECO:0000313" key="12">
    <source>
        <dbReference type="Proteomes" id="UP001621964"/>
    </source>
</evidence>
<dbReference type="Proteomes" id="UP001621964">
    <property type="component" value="Unassembled WGS sequence"/>
</dbReference>
<feature type="transmembrane region" description="Helical" evidence="8">
    <location>
        <begin position="169"/>
        <end position="186"/>
    </location>
</feature>
<dbReference type="EMBL" id="JBJGEB010000014">
    <property type="protein sequence ID" value="MFK7642992.1"/>
    <property type="molecule type" value="Genomic_DNA"/>
</dbReference>
<dbReference type="SUPFAM" id="SSF52540">
    <property type="entry name" value="P-loop containing nucleoside triphosphate hydrolases"/>
    <property type="match status" value="1"/>
</dbReference>
<dbReference type="SMART" id="SM00382">
    <property type="entry name" value="AAA"/>
    <property type="match status" value="1"/>
</dbReference>
<keyword evidence="3 8" id="KW-0812">Transmembrane</keyword>
<dbReference type="SUPFAM" id="SSF90123">
    <property type="entry name" value="ABC transporter transmembrane region"/>
    <property type="match status" value="1"/>
</dbReference>
<evidence type="ECO:0000313" key="11">
    <source>
        <dbReference type="EMBL" id="MFK7642992.1"/>
    </source>
</evidence>
<dbReference type="PANTHER" id="PTHR24221:SF654">
    <property type="entry name" value="ATP-BINDING CASSETTE SUB-FAMILY B MEMBER 6"/>
    <property type="match status" value="1"/>
</dbReference>
<comment type="caution">
    <text evidence="11">The sequence shown here is derived from an EMBL/GenBank/DDBJ whole genome shotgun (WGS) entry which is preliminary data.</text>
</comment>
<dbReference type="PANTHER" id="PTHR24221">
    <property type="entry name" value="ATP-BINDING CASSETTE SUB-FAMILY B"/>
    <property type="match status" value="1"/>
</dbReference>
<evidence type="ECO:0000259" key="10">
    <source>
        <dbReference type="PROSITE" id="PS50929"/>
    </source>
</evidence>
<proteinExistence type="predicted"/>
<dbReference type="Gene3D" id="3.40.50.300">
    <property type="entry name" value="P-loop containing nucleotide triphosphate hydrolases"/>
    <property type="match status" value="1"/>
</dbReference>
<evidence type="ECO:0000256" key="7">
    <source>
        <dbReference type="ARBA" id="ARBA00023136"/>
    </source>
</evidence>
<feature type="domain" description="ABC transmembrane type-1" evidence="10">
    <location>
        <begin position="37"/>
        <end position="314"/>
    </location>
</feature>
<feature type="domain" description="ABC transporter" evidence="9">
    <location>
        <begin position="345"/>
        <end position="580"/>
    </location>
</feature>
<evidence type="ECO:0000256" key="8">
    <source>
        <dbReference type="SAM" id="Phobius"/>
    </source>
</evidence>
<dbReference type="InterPro" id="IPR017871">
    <property type="entry name" value="ABC_transporter-like_CS"/>
</dbReference>
<dbReference type="InterPro" id="IPR027417">
    <property type="entry name" value="P-loop_NTPase"/>
</dbReference>
<dbReference type="GO" id="GO:0005524">
    <property type="term" value="F:ATP binding"/>
    <property type="evidence" value="ECO:0007669"/>
    <property type="project" value="UniProtKB-KW"/>
</dbReference>
<keyword evidence="2" id="KW-1003">Cell membrane</keyword>
<feature type="transmembrane region" description="Helical" evidence="8">
    <location>
        <begin position="70"/>
        <end position="87"/>
    </location>
</feature>
<dbReference type="PROSITE" id="PS50893">
    <property type="entry name" value="ABC_TRANSPORTER_2"/>
    <property type="match status" value="1"/>
</dbReference>
<dbReference type="InterPro" id="IPR003439">
    <property type="entry name" value="ABC_transporter-like_ATP-bd"/>
</dbReference>
<feature type="transmembrane region" description="Helical" evidence="8">
    <location>
        <begin position="35"/>
        <end position="58"/>
    </location>
</feature>
<evidence type="ECO:0000256" key="4">
    <source>
        <dbReference type="ARBA" id="ARBA00022741"/>
    </source>
</evidence>
<organism evidence="11 12">
    <name type="scientific">Neisseria oralis</name>
    <dbReference type="NCBI Taxonomy" id="1107316"/>
    <lineage>
        <taxon>Bacteria</taxon>
        <taxon>Pseudomonadati</taxon>
        <taxon>Pseudomonadota</taxon>
        <taxon>Betaproteobacteria</taxon>
        <taxon>Neisseriales</taxon>
        <taxon>Neisseriaceae</taxon>
        <taxon>Neisseria</taxon>
    </lineage>
</organism>
<dbReference type="InterPro" id="IPR039421">
    <property type="entry name" value="Type_1_exporter"/>
</dbReference>
<evidence type="ECO:0000256" key="5">
    <source>
        <dbReference type="ARBA" id="ARBA00022840"/>
    </source>
</evidence>
<name>A0ABW8Q7R3_9NEIS</name>
<dbReference type="PROSITE" id="PS50929">
    <property type="entry name" value="ABC_TM1F"/>
    <property type="match status" value="1"/>
</dbReference>
<keyword evidence="4" id="KW-0547">Nucleotide-binding</keyword>
<dbReference type="Gene3D" id="1.20.1560.10">
    <property type="entry name" value="ABC transporter type 1, transmembrane domain"/>
    <property type="match status" value="1"/>
</dbReference>
<keyword evidence="7 8" id="KW-0472">Membrane</keyword>
<gene>
    <name evidence="11" type="ORF">ACI43T_10950</name>
</gene>
<dbReference type="Pfam" id="PF00664">
    <property type="entry name" value="ABC_membrane"/>
    <property type="match status" value="1"/>
</dbReference>
<evidence type="ECO:0000256" key="2">
    <source>
        <dbReference type="ARBA" id="ARBA00022475"/>
    </source>
</evidence>
<evidence type="ECO:0000256" key="1">
    <source>
        <dbReference type="ARBA" id="ARBA00004651"/>
    </source>
</evidence>
<dbReference type="RefSeq" id="WP_405387077.1">
    <property type="nucleotide sequence ID" value="NZ_JBJGEB010000014.1"/>
</dbReference>
<evidence type="ECO:0000256" key="6">
    <source>
        <dbReference type="ARBA" id="ARBA00022989"/>
    </source>
</evidence>
<keyword evidence="12" id="KW-1185">Reference proteome</keyword>
<dbReference type="Pfam" id="PF00005">
    <property type="entry name" value="ABC_tran"/>
    <property type="match status" value="1"/>
</dbReference>
<comment type="subcellular location">
    <subcellularLocation>
        <location evidence="1">Cell membrane</location>
        <topology evidence="1">Multi-pass membrane protein</topology>
    </subcellularLocation>
</comment>
<sequence>MSAPDAELKTASPAAIYRIVMAAAGEFAPQLRRCLWLLVLTAALQGLAFALFVPLFHALLAGGAAEARSYLYAITSLFVLTTVTRWFSYDFDYNGHAAGAGDSLRRRLGLQLRRIPLQVLYRRRSGETGAMLAGTVDDVVNYTLTVSAMLIPALVIPAVFALCITWYDWRFGVLLAALFSLLSAVVKRMRPRLAEDRSETAAALDDLNGELLEYMQGLPVLRSAGCTGERSARLAAAAERVRKVQEDVSVREGLPNLFIGSAVETAMLSALVFGLWQLSSGRTDAAFLAALIVGIVRFGEPLGYLLSYTAVYEMVVQGYLKLREFENIKPLPVTEGGKVPTAYDIEFDNVDFAYEGRKENTLNRISLKIPARAMTALVGSSGCGKTTLARLIMRYADPQAGSIRIGGTDIRSLPEGELMKLVSIVFQDAYLFDDSVAENIRMGRFDASDEEVEQAARTAGCHDFISRLPQGYQTRVGDIGGRLSGGEKQRITIARALLKNAPVVILDEPTAALDTQSEVAVQQAIDALIRDKTVIVIAHRLSTVSGADNIAVMENGRIAEQGTHAALLAQDGRYAELWRYQNEGWAA</sequence>
<protein>
    <submittedName>
        <fullName evidence="11">ABC transporter ATP-binding protein</fullName>
    </submittedName>
</protein>
<feature type="transmembrane region" description="Helical" evidence="8">
    <location>
        <begin position="139"/>
        <end position="162"/>
    </location>
</feature>
<dbReference type="PROSITE" id="PS00211">
    <property type="entry name" value="ABC_TRANSPORTER_1"/>
    <property type="match status" value="1"/>
</dbReference>
<keyword evidence="5 11" id="KW-0067">ATP-binding</keyword>
<accession>A0ABW8Q7R3</accession>
<evidence type="ECO:0000256" key="3">
    <source>
        <dbReference type="ARBA" id="ARBA00022692"/>
    </source>
</evidence>
<keyword evidence="6 8" id="KW-1133">Transmembrane helix</keyword>